<proteinExistence type="predicted"/>
<protein>
    <submittedName>
        <fullName evidence="3">Aldo/keto reductase</fullName>
    </submittedName>
</protein>
<dbReference type="CDD" id="cd19103">
    <property type="entry name" value="AKR_unchar"/>
    <property type="match status" value="1"/>
</dbReference>
<dbReference type="GO" id="GO:0005829">
    <property type="term" value="C:cytosol"/>
    <property type="evidence" value="ECO:0007669"/>
    <property type="project" value="TreeGrafter"/>
</dbReference>
<dbReference type="InterPro" id="IPR036812">
    <property type="entry name" value="NAD(P)_OxRdtase_dom_sf"/>
</dbReference>
<evidence type="ECO:0000313" key="3">
    <source>
        <dbReference type="EMBL" id="GAS81802.1"/>
    </source>
</evidence>
<evidence type="ECO:0000313" key="4">
    <source>
        <dbReference type="Proteomes" id="UP000069697"/>
    </source>
</evidence>
<name>A0A100VL07_PAEAM</name>
<accession>A0A100VL07</accession>
<feature type="domain" description="NADP-dependent oxidoreductase" evidence="2">
    <location>
        <begin position="14"/>
        <end position="304"/>
    </location>
</feature>
<dbReference type="GO" id="GO:0016491">
    <property type="term" value="F:oxidoreductase activity"/>
    <property type="evidence" value="ECO:0007669"/>
    <property type="project" value="UniProtKB-KW"/>
</dbReference>
<evidence type="ECO:0000256" key="1">
    <source>
        <dbReference type="ARBA" id="ARBA00023002"/>
    </source>
</evidence>
<dbReference type="Pfam" id="PF00248">
    <property type="entry name" value="Aldo_ket_red"/>
    <property type="match status" value="1"/>
</dbReference>
<dbReference type="InterPro" id="IPR020471">
    <property type="entry name" value="AKR"/>
</dbReference>
<dbReference type="Proteomes" id="UP000069697">
    <property type="component" value="Unassembled WGS sequence"/>
</dbReference>
<dbReference type="Gene3D" id="3.20.20.100">
    <property type="entry name" value="NADP-dependent oxidoreductase domain"/>
    <property type="match status" value="1"/>
</dbReference>
<organism evidence="3 4">
    <name type="scientific">Paenibacillus amylolyticus</name>
    <dbReference type="NCBI Taxonomy" id="1451"/>
    <lineage>
        <taxon>Bacteria</taxon>
        <taxon>Bacillati</taxon>
        <taxon>Bacillota</taxon>
        <taxon>Bacilli</taxon>
        <taxon>Bacillales</taxon>
        <taxon>Paenibacillaceae</taxon>
        <taxon>Paenibacillus</taxon>
    </lineage>
</organism>
<dbReference type="PANTHER" id="PTHR43364">
    <property type="entry name" value="NADH-SPECIFIC METHYLGLYOXAL REDUCTASE-RELATED"/>
    <property type="match status" value="1"/>
</dbReference>
<comment type="caution">
    <text evidence="3">The sequence shown here is derived from an EMBL/GenBank/DDBJ whole genome shotgun (WGS) entry which is preliminary data.</text>
</comment>
<dbReference type="EMBL" id="BCNV01000001">
    <property type="protein sequence ID" value="GAS81802.1"/>
    <property type="molecule type" value="Genomic_DNA"/>
</dbReference>
<reference evidence="4" key="2">
    <citation type="submission" date="2016-01" db="EMBL/GenBank/DDBJ databases">
        <title>Draft Genome Sequence of Paenibacillus amylolyticus Heshi-A3 that Was Isolated from Fermented Rice Bran with Aging Salted Mackerel, Which Was Named Heshiko as Traditional Fermented Seafood in Japan.</title>
        <authorList>
            <person name="Akuzawa S."/>
            <person name="Nakagawa J."/>
            <person name="Kanekatsu T."/>
            <person name="Kubota E."/>
            <person name="Ohtake R."/>
            <person name="Suzuki T."/>
            <person name="Kanesaki Y."/>
        </authorList>
    </citation>
    <scope>NUCLEOTIDE SEQUENCE [LARGE SCALE GENOMIC DNA]</scope>
    <source>
        <strain evidence="4">Heshi-A3</strain>
    </source>
</reference>
<reference evidence="3 4" key="1">
    <citation type="journal article" date="2016" name="Genome Announc.">
        <title>Draft Genome Sequence of Paenibacillus amylolyticus Heshi-A3, Isolated from Fermented Rice Bran in a Japanese Fermented Seafood Dish.</title>
        <authorList>
            <person name="Akuzawa S."/>
            <person name="Nagaoka J."/>
            <person name="Kanekatsu M."/>
            <person name="Kubota E."/>
            <person name="Ohtake R."/>
            <person name="Suzuki T."/>
            <person name="Kanesaki Y."/>
        </authorList>
    </citation>
    <scope>NUCLEOTIDE SEQUENCE [LARGE SCALE GENOMIC DNA]</scope>
    <source>
        <strain evidence="3 4">Heshi-A3</strain>
    </source>
</reference>
<evidence type="ECO:0000259" key="2">
    <source>
        <dbReference type="Pfam" id="PF00248"/>
    </source>
</evidence>
<dbReference type="PRINTS" id="PR00069">
    <property type="entry name" value="ALDKETRDTASE"/>
</dbReference>
<dbReference type="InterPro" id="IPR023210">
    <property type="entry name" value="NADP_OxRdtase_dom"/>
</dbReference>
<keyword evidence="1" id="KW-0560">Oxidoreductase</keyword>
<dbReference type="RefSeq" id="WP_062834454.1">
    <property type="nucleotide sequence ID" value="NZ_BCNV01000001.1"/>
</dbReference>
<dbReference type="InterPro" id="IPR050523">
    <property type="entry name" value="AKR_Detox_Biosynth"/>
</dbReference>
<dbReference type="AlphaFoldDB" id="A0A100VL07"/>
<sequence length="321" mass="35213">MKSVRFSKNTNVPPIALGTWSWGTGEAGGKTVFGNQLTEADLQPVFDAAMNAGLWLWDTAAVYGMGSSESILGSFAKQHDAVLISTKFTPQIAGDHDNAMEELLEESLERLHVDHADIYWIHNPADVKRWTPQLIPLMKSGKVRHVGVSNHNLDEIKLAASILAEEGLRISAVQNHYSLLYRSSEKAGIIDYCTENDIVFFSYMVLEQGALTDKYSAQNPLPSGTRRGEAFGPDRLAKLESLIHVMREIGSKYSASVAHIAMAWAIAKGTVPIIGVTKTSHVEDAVKAIEITLTTDDITKLQIAAEETDVEVPGEWEKAMH</sequence>
<gene>
    <name evidence="3" type="ORF">PAHA3_1876</name>
</gene>
<dbReference type="PANTHER" id="PTHR43364:SF4">
    <property type="entry name" value="NAD(P)-LINKED OXIDOREDUCTASE SUPERFAMILY PROTEIN"/>
    <property type="match status" value="1"/>
</dbReference>
<dbReference type="SUPFAM" id="SSF51430">
    <property type="entry name" value="NAD(P)-linked oxidoreductase"/>
    <property type="match status" value="1"/>
</dbReference>